<dbReference type="NCBIfam" id="TIGR01891">
    <property type="entry name" value="amidohydrolases"/>
    <property type="match status" value="1"/>
</dbReference>
<dbReference type="PANTHER" id="PTHR11014:SF63">
    <property type="entry name" value="METALLOPEPTIDASE, PUTATIVE (AFU_ORTHOLOGUE AFUA_6G09600)-RELATED"/>
    <property type="match status" value="1"/>
</dbReference>
<reference evidence="5" key="1">
    <citation type="journal article" date="2011" name="PLoS Biol.">
        <title>Gene gain and loss during evolution of obligate parasitism in the white rust pathogen of Arabidopsis thaliana.</title>
        <authorList>
            <person name="Kemen E."/>
            <person name="Gardiner A."/>
            <person name="Schultz-Larsen T."/>
            <person name="Kemen A.C."/>
            <person name="Balmuth A.L."/>
            <person name="Robert-Seilaniantz A."/>
            <person name="Bailey K."/>
            <person name="Holub E."/>
            <person name="Studholme D.J."/>
            <person name="Maclean D."/>
            <person name="Jones J.D."/>
        </authorList>
    </citation>
    <scope>NUCLEOTIDE SEQUENCE</scope>
</reference>
<dbReference type="GO" id="GO:0016787">
    <property type="term" value="F:hydrolase activity"/>
    <property type="evidence" value="ECO:0007669"/>
    <property type="project" value="UniProtKB-KW"/>
</dbReference>
<dbReference type="InterPro" id="IPR017439">
    <property type="entry name" value="Amidohydrolase"/>
</dbReference>
<sequence length="803" mass="88632">MKQGSGKRLNDKQRIEIIQLSENSKITKRQLADDYGVSEAAIRKLLLKKDEFLKRYYDAPEELRDQRLRGKSATRMLGGLGSYKNDYITNLSMDAMNPNGSAPMLGLLSTSGKFDAEMSNANSAIVAAAAAAMGSNFNALSSSSLYPQNEPWMQGYPLLIEKMTPFLRDFCQQKFFDTSVGELHAGTTHLKDSNEDITDTNLIQKAVARVEEGMLESSTAENDISPGIGVGVGIDGNGVPVSSSSTTSEVYGDNPSLEGRMLDWIGLARMLRDIRYSLHCNPELGYRETKTQSFLRHFCETGLRIPSENIQVLATTGLVIDVCCDNAVIDSTEKRKLPVLAFRADMDALPIEEMNNHLPYCSHQTKLNQEETRKRKKRRHSPVANPDSSTVTINLDDRSCHVSALTENCDQLKTSITMDSGLESPVTSKKESSVAGQQLDVIKVEHGELHTYNSSSLRGDSSEGRQEGSEIDLDEISDASSVPAAHMCGHDGHMTILLGLMTLIVRQSHLLPRDSVIRFIFQPAEEGPGGAQRMIEQGVLDIVDEVYGLHNYPFPLYSIHARPGPVMAHEIEFTINIQGIGGHASAPQDCVDPVYIGSTIVQVLQSIVSRSLSPTENVVISVTRFQAGDTNNVIPSTAKLGGTIRNFDMKLADSIKKRVELIAQSSCRALGATCTVGFMDGYPPVVNPFQETRLVQQIAHEVGLYVSQEGLPLMASEDFAYYLQERKGCFFFLGTKEQHDDPVKRALHSNRFDFNDKATPLGIRMFLGIVQARFQCFLYSLDEMQAFQVAMERILGEPNYAVC</sequence>
<dbReference type="CDD" id="cd03886">
    <property type="entry name" value="M20_Acy1"/>
    <property type="match status" value="1"/>
</dbReference>
<dbReference type="Pfam" id="PF07687">
    <property type="entry name" value="M20_dimer"/>
    <property type="match status" value="1"/>
</dbReference>
<feature type="region of interest" description="Disordered" evidence="3">
    <location>
        <begin position="364"/>
        <end position="391"/>
    </location>
</feature>
<evidence type="ECO:0000256" key="2">
    <source>
        <dbReference type="ARBA" id="ARBA00022801"/>
    </source>
</evidence>
<dbReference type="AlphaFoldDB" id="F0WTG7"/>
<dbReference type="Gene3D" id="1.10.10.60">
    <property type="entry name" value="Homeodomain-like"/>
    <property type="match status" value="1"/>
</dbReference>
<dbReference type="HOGENOM" id="CLU_010957_0_0_1"/>
<comment type="similarity">
    <text evidence="1">Belongs to the peptidase M20 family.</text>
</comment>
<reference evidence="5" key="2">
    <citation type="submission" date="2011-02" db="EMBL/GenBank/DDBJ databases">
        <authorList>
            <person name="MacLean D."/>
        </authorList>
    </citation>
    <scope>NUCLEOTIDE SEQUENCE</scope>
</reference>
<keyword evidence="2" id="KW-0378">Hydrolase</keyword>
<evidence type="ECO:0000259" key="4">
    <source>
        <dbReference type="Pfam" id="PF07687"/>
    </source>
</evidence>
<dbReference type="SUPFAM" id="SSF55031">
    <property type="entry name" value="Bacterial exopeptidase dimerisation domain"/>
    <property type="match status" value="1"/>
</dbReference>
<dbReference type="Gene3D" id="3.40.630.10">
    <property type="entry name" value="Zn peptidases"/>
    <property type="match status" value="2"/>
</dbReference>
<feature type="domain" description="Peptidase M20 dimerisation" evidence="4">
    <location>
        <begin position="572"/>
        <end position="664"/>
    </location>
</feature>
<dbReference type="InterPro" id="IPR036264">
    <property type="entry name" value="Bact_exopeptidase_dim_dom"/>
</dbReference>
<evidence type="ECO:0000256" key="1">
    <source>
        <dbReference type="ARBA" id="ARBA00006153"/>
    </source>
</evidence>
<dbReference type="EMBL" id="FR824296">
    <property type="protein sequence ID" value="CCA24657.1"/>
    <property type="molecule type" value="Genomic_DNA"/>
</dbReference>
<dbReference type="Pfam" id="PF01546">
    <property type="entry name" value="Peptidase_M20"/>
    <property type="match status" value="1"/>
</dbReference>
<dbReference type="PANTHER" id="PTHR11014">
    <property type="entry name" value="PEPTIDASE M20 FAMILY MEMBER"/>
    <property type="match status" value="1"/>
</dbReference>
<dbReference type="SUPFAM" id="SSF53187">
    <property type="entry name" value="Zn-dependent exopeptidases"/>
    <property type="match status" value="2"/>
</dbReference>
<evidence type="ECO:0000256" key="3">
    <source>
        <dbReference type="SAM" id="MobiDB-lite"/>
    </source>
</evidence>
<proteinExistence type="inferred from homology"/>
<protein>
    <submittedName>
        <fullName evidence="5">Uncharacterized protein ALNC14_108010</fullName>
    </submittedName>
</protein>
<dbReference type="InterPro" id="IPR002933">
    <property type="entry name" value="Peptidase_M20"/>
</dbReference>
<evidence type="ECO:0000313" key="5">
    <source>
        <dbReference type="EMBL" id="CCA24657.1"/>
    </source>
</evidence>
<dbReference type="InterPro" id="IPR011650">
    <property type="entry name" value="Peptidase_M20_dimer"/>
</dbReference>
<dbReference type="FunFam" id="3.30.70.360:FF:000001">
    <property type="entry name" value="N-acetyldiaminopimelate deacetylase"/>
    <property type="match status" value="1"/>
</dbReference>
<gene>
    <name evidence="5" type="ORF">ALNC14_108010</name>
</gene>
<dbReference type="Gene3D" id="3.30.70.360">
    <property type="match status" value="1"/>
</dbReference>
<accession>F0WTG7</accession>
<organism evidence="5">
    <name type="scientific">Albugo laibachii Nc14</name>
    <dbReference type="NCBI Taxonomy" id="890382"/>
    <lineage>
        <taxon>Eukaryota</taxon>
        <taxon>Sar</taxon>
        <taxon>Stramenopiles</taxon>
        <taxon>Oomycota</taxon>
        <taxon>Peronosporomycetes</taxon>
        <taxon>Albuginales</taxon>
        <taxon>Albuginaceae</taxon>
        <taxon>Albugo</taxon>
    </lineage>
</organism>
<name>F0WTG7_9STRA</name>